<reference evidence="1 2" key="1">
    <citation type="journal article" date="2022" name="J. Am. Chem. Soc.">
        <title>Biosynthesis of Guanitoxin Enables Global Environmental Detection in Freshwater Cyanobacteria.</title>
        <authorList>
            <person name="Lima S.T."/>
            <person name="Fallon T.R."/>
            <person name="Cordoza J.L."/>
            <person name="Chekan J.R."/>
            <person name="Delbaje E."/>
            <person name="Hopiavuori A.R."/>
            <person name="Alvarenga D.O."/>
            <person name="Wood S.M."/>
            <person name="Luhavaya H."/>
            <person name="Baumgartner J.T."/>
            <person name="Dorr F.A."/>
            <person name="Etchegaray A."/>
            <person name="Pinto E."/>
            <person name="McKinnie S.M.K."/>
            <person name="Fiore M.F."/>
            <person name="Moore B.S."/>
        </authorList>
    </citation>
    <scope>NUCLEOTIDE SEQUENCE [LARGE SCALE GENOMIC DNA]</scope>
    <source>
        <strain evidence="1 2">ITEP-024</strain>
    </source>
</reference>
<proteinExistence type="predicted"/>
<dbReference type="Proteomes" id="UP000826540">
    <property type="component" value="Chromosome"/>
</dbReference>
<organism evidence="1 2">
    <name type="scientific">Sphaerospermopsis torques-reginae ITEP-024</name>
    <dbReference type="NCBI Taxonomy" id="984208"/>
    <lineage>
        <taxon>Bacteria</taxon>
        <taxon>Bacillati</taxon>
        <taxon>Cyanobacteriota</taxon>
        <taxon>Cyanophyceae</taxon>
        <taxon>Nostocales</taxon>
        <taxon>Aphanizomenonaceae</taxon>
        <taxon>Sphaerospermopsis</taxon>
        <taxon>Sphaerospermopsis torques-reginae</taxon>
    </lineage>
</organism>
<gene>
    <name evidence="1" type="ORF">K2F26_02675</name>
</gene>
<name>A0ABX8X0U4_9CYAN</name>
<evidence type="ECO:0000313" key="1">
    <source>
        <dbReference type="EMBL" id="QYX32325.1"/>
    </source>
</evidence>
<sequence length="244" mass="27649">MKKSDAWVVLRLDGDAVGFKDYIAVKGVYDSESAAQSAIPSLSPESNYIVIRSRHYSEDNKSEIITNNHADKVQGLKIHSANGGQTSNHGLYEKLNVIRDFWNQLPTSNRREIIIPLLSQFTELAIAQVMNAAIIEDRSLWGDLKLPNGEIVEVKTILLDPERRKSPHLQFPAEANFDFLAIVIFDPDFNIETARMIPVDALKLYARPVSQRDRQMMNLRVIQPFLDYPGYKDINFANYSLSVA</sequence>
<dbReference type="EMBL" id="CP080598">
    <property type="protein sequence ID" value="QYX32325.1"/>
    <property type="molecule type" value="Genomic_DNA"/>
</dbReference>
<accession>A0ABX8X0U4</accession>
<protein>
    <submittedName>
        <fullName evidence="1">Uncharacterized protein</fullName>
    </submittedName>
</protein>
<keyword evidence="2" id="KW-1185">Reference proteome</keyword>
<dbReference type="RefSeq" id="WP_220610242.1">
    <property type="nucleotide sequence ID" value="NZ_CP080598.1"/>
</dbReference>
<evidence type="ECO:0000313" key="2">
    <source>
        <dbReference type="Proteomes" id="UP000826540"/>
    </source>
</evidence>